<organism evidence="1 2">
    <name type="scientific">Gordonia hongkongensis</name>
    <dbReference type="NCBI Taxonomy" id="1701090"/>
    <lineage>
        <taxon>Bacteria</taxon>
        <taxon>Bacillati</taxon>
        <taxon>Actinomycetota</taxon>
        <taxon>Actinomycetes</taxon>
        <taxon>Mycobacteriales</taxon>
        <taxon>Gordoniaceae</taxon>
        <taxon>Gordonia</taxon>
    </lineage>
</organism>
<dbReference type="EMBL" id="CP121270">
    <property type="protein sequence ID" value="WFP26903.1"/>
    <property type="molecule type" value="Genomic_DNA"/>
</dbReference>
<protein>
    <submittedName>
        <fullName evidence="1">Uncharacterized protein</fullName>
    </submittedName>
</protein>
<dbReference type="AlphaFoldDB" id="A0AAX3TDQ8"/>
<sequence length="346" mass="38857">MTEQAIDFDRLRYMRCGTCSHEWEVDAEWLERFHTGDEPCPTCGINCTSENYPDFWVRPQDPAHDDGTVRARYWYHSSTYAVWPDKDFDPAAQLTDETKRRMEHDGLTPGAVKRWAARQKAKALHVGTYEAAIENMLRRMDDQSDAGSQFYLHRVQLEADCVIEPGIHREPTDFVGDAQLAGKCGLGVNVLRYVNVHEDQSSVSLAIEIGAVWRVQSIPIPLPVDADDPGLRDATARLLAAADRPIKQAPPENDDDASPLERLRRRHHTPQTPLASEAGCLREETGELLPSLRRSRFNVEFDEAGFHGDPNAYAAKLIGLVRLVSDPQAVLDALTAQPWRIVSDPP</sequence>
<proteinExistence type="predicted"/>
<accession>A0AAX3TDQ8</accession>
<reference evidence="1" key="1">
    <citation type="submission" date="2023-04" db="EMBL/GenBank/DDBJ databases">
        <title>Complete genome sequence of a phthalic acid esters degrading bacterial strain.</title>
        <authorList>
            <person name="Weng L."/>
            <person name="Jia Y."/>
            <person name="Ren L."/>
        </authorList>
    </citation>
    <scope>NUCLEOTIDE SEQUENCE</scope>
    <source>
        <strain evidence="1">RL-LY01</strain>
    </source>
</reference>
<gene>
    <name evidence="1" type="ORF">P9A14_10685</name>
</gene>
<evidence type="ECO:0000313" key="1">
    <source>
        <dbReference type="EMBL" id="WFP26903.1"/>
    </source>
</evidence>
<name>A0AAX3TDQ8_9ACTN</name>
<dbReference type="Proteomes" id="UP001213504">
    <property type="component" value="Chromosome"/>
</dbReference>
<evidence type="ECO:0000313" key="2">
    <source>
        <dbReference type="Proteomes" id="UP001213504"/>
    </source>
</evidence>
<dbReference type="RefSeq" id="WP_165630153.1">
    <property type="nucleotide sequence ID" value="NZ_CP121270.1"/>
</dbReference>